<evidence type="ECO:0000313" key="2">
    <source>
        <dbReference type="EMBL" id="CAB4294548.1"/>
    </source>
</evidence>
<proteinExistence type="predicted"/>
<gene>
    <name evidence="2" type="ORF">ORAREDHAP_LOCUS5437</name>
</gene>
<evidence type="ECO:0000259" key="1">
    <source>
        <dbReference type="Pfam" id="PF03478"/>
    </source>
</evidence>
<dbReference type="Proteomes" id="UP000507245">
    <property type="component" value="Unassembled WGS sequence"/>
</dbReference>
<sequence length="432" mass="49062">MTEVGYGSNQSRGATRSATPLRRCSLSRVPERSLISLRTPVSFSCGGWASLPVLVFLILDNLLEPIDHVRFAAVCKQWRSMSKLYNQATQRWRNKQLAPMLLIPNQDDDHRRLVYSISEGRVYSNIRLQVPFSRRCCGSSHGWLATVDTTEQGCPVVVLRNPFTKAKPIFLPPLDILIAKYETSYHEHYVRKVILSVDPTMNPENYVVVALCGRWPMLAFIKAGQNTWTYPSPNGNFGDVIFYKSKVYALEAMGDIESLDVFSSDSNPSQPPQLKPRTPFRPFEPYCFHAYLVESIKGDLLHILRFYALIDGRFNYGAGRRTTHFMIYKWVFDNEDEGSIGHNVEVKSIGDEALFVGDNHSISILASNLLGCQPNSIYYSDDYISNYPSLEGDEPYDMGIFNLEDGTITQHYSLHSNSQRVIWVVPPFNGLF</sequence>
<keyword evidence="3" id="KW-1185">Reference proteome</keyword>
<dbReference type="InterPro" id="IPR050942">
    <property type="entry name" value="F-box_BR-signaling"/>
</dbReference>
<dbReference type="InterPro" id="IPR005174">
    <property type="entry name" value="KIB1-4_b-propeller"/>
</dbReference>
<dbReference type="PANTHER" id="PTHR44259">
    <property type="entry name" value="OS07G0183000 PROTEIN-RELATED"/>
    <property type="match status" value="1"/>
</dbReference>
<dbReference type="PANTHER" id="PTHR44259:SF93">
    <property type="entry name" value="PROTEIN, PUTATIVE (DUF295)-RELATED"/>
    <property type="match status" value="1"/>
</dbReference>
<dbReference type="EMBL" id="CAEKKB010000001">
    <property type="protein sequence ID" value="CAB4294548.1"/>
    <property type="molecule type" value="Genomic_DNA"/>
</dbReference>
<dbReference type="InterPro" id="IPR036047">
    <property type="entry name" value="F-box-like_dom_sf"/>
</dbReference>
<organism evidence="2 3">
    <name type="scientific">Prunus armeniaca</name>
    <name type="common">Apricot</name>
    <name type="synonym">Armeniaca vulgaris</name>
    <dbReference type="NCBI Taxonomy" id="36596"/>
    <lineage>
        <taxon>Eukaryota</taxon>
        <taxon>Viridiplantae</taxon>
        <taxon>Streptophyta</taxon>
        <taxon>Embryophyta</taxon>
        <taxon>Tracheophyta</taxon>
        <taxon>Spermatophyta</taxon>
        <taxon>Magnoliopsida</taxon>
        <taxon>eudicotyledons</taxon>
        <taxon>Gunneridae</taxon>
        <taxon>Pentapetalae</taxon>
        <taxon>rosids</taxon>
        <taxon>fabids</taxon>
        <taxon>Rosales</taxon>
        <taxon>Rosaceae</taxon>
        <taxon>Amygdaloideae</taxon>
        <taxon>Amygdaleae</taxon>
        <taxon>Prunus</taxon>
    </lineage>
</organism>
<dbReference type="SUPFAM" id="SSF81383">
    <property type="entry name" value="F-box domain"/>
    <property type="match status" value="1"/>
</dbReference>
<evidence type="ECO:0000313" key="3">
    <source>
        <dbReference type="Proteomes" id="UP000507245"/>
    </source>
</evidence>
<dbReference type="AlphaFoldDB" id="A0A6J5W8H6"/>
<protein>
    <recommendedName>
        <fullName evidence="1">KIB1-4 beta-propeller domain-containing protein</fullName>
    </recommendedName>
</protein>
<reference evidence="3" key="1">
    <citation type="journal article" date="2020" name="Genome Biol.">
        <title>Gamete binning: chromosome-level and haplotype-resolved genome assembly enabled by high-throughput single-cell sequencing of gamete genomes.</title>
        <authorList>
            <person name="Campoy J.A."/>
            <person name="Sun H."/>
            <person name="Goel M."/>
            <person name="Jiao W.-B."/>
            <person name="Folz-Donahue K."/>
            <person name="Wang N."/>
            <person name="Rubio M."/>
            <person name="Liu C."/>
            <person name="Kukat C."/>
            <person name="Ruiz D."/>
            <person name="Huettel B."/>
            <person name="Schneeberger K."/>
        </authorList>
    </citation>
    <scope>NUCLEOTIDE SEQUENCE [LARGE SCALE GENOMIC DNA]</scope>
    <source>
        <strain evidence="3">cv. Rojo Pasion</strain>
    </source>
</reference>
<accession>A0A6J5W8H6</accession>
<name>A0A6J5W8H6_PRUAR</name>
<feature type="domain" description="KIB1-4 beta-propeller" evidence="1">
    <location>
        <begin position="114"/>
        <end position="402"/>
    </location>
</feature>
<dbReference type="OrthoDB" id="1147457at2759"/>
<dbReference type="Pfam" id="PF03478">
    <property type="entry name" value="Beta-prop_KIB1-4"/>
    <property type="match status" value="1"/>
</dbReference>